<reference evidence="1 2" key="1">
    <citation type="submission" date="2016-06" db="EMBL/GenBank/DDBJ databases">
        <authorList>
            <person name="Kjaerup R.B."/>
            <person name="Dalgaard T.S."/>
            <person name="Juul-Madsen H.R."/>
        </authorList>
    </citation>
    <scope>NUCLEOTIDE SEQUENCE [LARGE SCALE GENOMIC DNA]</scope>
    <source>
        <strain evidence="1">3</strain>
    </source>
</reference>
<proteinExistence type="predicted"/>
<dbReference type="STRING" id="1860102.ACCAA_310002"/>
<sequence>MKAQATGAALSGRSPAAQGQAWMETARPGAVCVTIGVQVDSLLVHVELRRKVIMGGDDRFSCVHDSSCAS</sequence>
<dbReference type="EMBL" id="FLQX01000107">
    <property type="protein sequence ID" value="SBT06230.1"/>
    <property type="molecule type" value="Genomic_DNA"/>
</dbReference>
<protein>
    <submittedName>
        <fullName evidence="1">Uncharacterized protein</fullName>
    </submittedName>
</protein>
<keyword evidence="2" id="KW-1185">Reference proteome</keyword>
<name>A0A1A8XM52_9PROT</name>
<organism evidence="1 2">
    <name type="scientific">Candidatus Accumulibacter aalborgensis</name>
    <dbReference type="NCBI Taxonomy" id="1860102"/>
    <lineage>
        <taxon>Bacteria</taxon>
        <taxon>Pseudomonadati</taxon>
        <taxon>Pseudomonadota</taxon>
        <taxon>Betaproteobacteria</taxon>
        <taxon>Candidatus Accumulibacter</taxon>
    </lineage>
</organism>
<accession>A0A1A8XM52</accession>
<evidence type="ECO:0000313" key="1">
    <source>
        <dbReference type="EMBL" id="SBT06230.1"/>
    </source>
</evidence>
<evidence type="ECO:0000313" key="2">
    <source>
        <dbReference type="Proteomes" id="UP000199169"/>
    </source>
</evidence>
<gene>
    <name evidence="1" type="ORF">ACCAA_310002</name>
</gene>
<dbReference type="AlphaFoldDB" id="A0A1A8XM52"/>
<dbReference type="Proteomes" id="UP000199169">
    <property type="component" value="Unassembled WGS sequence"/>
</dbReference>